<evidence type="ECO:0000256" key="1">
    <source>
        <dbReference type="SAM" id="SignalP"/>
    </source>
</evidence>
<name>A0AAV1VPA1_9STRA</name>
<proteinExistence type="predicted"/>
<evidence type="ECO:0008006" key="4">
    <source>
        <dbReference type="Google" id="ProtNLM"/>
    </source>
</evidence>
<gene>
    <name evidence="2" type="ORF">PM001_LOCUS33178</name>
</gene>
<reference evidence="2" key="1">
    <citation type="submission" date="2024-01" db="EMBL/GenBank/DDBJ databases">
        <authorList>
            <person name="Webb A."/>
        </authorList>
    </citation>
    <scope>NUCLEOTIDE SEQUENCE</scope>
    <source>
        <strain evidence="2">Pm1</strain>
    </source>
</reference>
<feature type="signal peptide" evidence="1">
    <location>
        <begin position="1"/>
        <end position="23"/>
    </location>
</feature>
<comment type="caution">
    <text evidence="2">The sequence shown here is derived from an EMBL/GenBank/DDBJ whole genome shotgun (WGS) entry which is preliminary data.</text>
</comment>
<protein>
    <recommendedName>
        <fullName evidence="4">RxLR effector protein</fullName>
    </recommendedName>
</protein>
<organism evidence="2 3">
    <name type="scientific">Peronospora matthiolae</name>
    <dbReference type="NCBI Taxonomy" id="2874970"/>
    <lineage>
        <taxon>Eukaryota</taxon>
        <taxon>Sar</taxon>
        <taxon>Stramenopiles</taxon>
        <taxon>Oomycota</taxon>
        <taxon>Peronosporomycetes</taxon>
        <taxon>Peronosporales</taxon>
        <taxon>Peronosporaceae</taxon>
        <taxon>Peronospora</taxon>
    </lineage>
</organism>
<dbReference type="AlphaFoldDB" id="A0AAV1VPA1"/>
<feature type="chain" id="PRO_5043628909" description="RxLR effector protein" evidence="1">
    <location>
        <begin position="24"/>
        <end position="83"/>
    </location>
</feature>
<dbReference type="Proteomes" id="UP001162060">
    <property type="component" value="Unassembled WGS sequence"/>
</dbReference>
<evidence type="ECO:0000313" key="2">
    <source>
        <dbReference type="EMBL" id="CAK7948028.1"/>
    </source>
</evidence>
<accession>A0AAV1VPA1</accession>
<evidence type="ECO:0000313" key="3">
    <source>
        <dbReference type="Proteomes" id="UP001162060"/>
    </source>
</evidence>
<sequence length="83" mass="9258">MRVLHFSYLAALAVICLFARGDAFAVESIAVLKSDQAQQDASGHKSLRGYLFRDTFSNGSYGNKDDHVIVEEDSSSEDSSYYW</sequence>
<dbReference type="EMBL" id="CAKLBY020000391">
    <property type="protein sequence ID" value="CAK7948028.1"/>
    <property type="molecule type" value="Genomic_DNA"/>
</dbReference>
<keyword evidence="1" id="KW-0732">Signal</keyword>